<accession>A0A385IN58</accession>
<dbReference type="Proteomes" id="UP000263724">
    <property type="component" value="Segment"/>
</dbReference>
<organism evidence="2 3">
    <name type="scientific">Salmonella phage Siskin</name>
    <dbReference type="NCBI Taxonomy" id="2316013"/>
    <lineage>
        <taxon>Viruses</taxon>
        <taxon>Duplodnaviria</taxon>
        <taxon>Heunggongvirae</taxon>
        <taxon>Uroviricota</taxon>
        <taxon>Caudoviricetes</taxon>
        <taxon>Casjensviridae</taxon>
        <taxon>Chivirus</taxon>
        <taxon>Chivirus siskin</taxon>
    </lineage>
</organism>
<keyword evidence="2" id="KW-0347">Helicase</keyword>
<evidence type="ECO:0000313" key="2">
    <source>
        <dbReference type="EMBL" id="AXY84867.1"/>
    </source>
</evidence>
<keyword evidence="3" id="KW-1185">Reference proteome</keyword>
<keyword evidence="2" id="KW-0547">Nucleotide-binding</keyword>
<dbReference type="GO" id="GO:0005524">
    <property type="term" value="F:ATP binding"/>
    <property type="evidence" value="ECO:0007669"/>
    <property type="project" value="InterPro"/>
</dbReference>
<evidence type="ECO:0000313" key="3">
    <source>
        <dbReference type="Proteomes" id="UP000263724"/>
    </source>
</evidence>
<dbReference type="InterPro" id="IPR038718">
    <property type="entry name" value="SNF2-like_sf"/>
</dbReference>
<dbReference type="PROSITE" id="PS51192">
    <property type="entry name" value="HELICASE_ATP_BIND_1"/>
    <property type="match status" value="1"/>
</dbReference>
<dbReference type="Gene3D" id="3.40.50.300">
    <property type="entry name" value="P-loop containing nucleotide triphosphate hydrolases"/>
    <property type="match status" value="1"/>
</dbReference>
<dbReference type="SUPFAM" id="SSF52540">
    <property type="entry name" value="P-loop containing nucleoside triphosphate hydrolases"/>
    <property type="match status" value="2"/>
</dbReference>
<keyword evidence="2" id="KW-0378">Hydrolase</keyword>
<evidence type="ECO:0000259" key="1">
    <source>
        <dbReference type="PROSITE" id="PS51192"/>
    </source>
</evidence>
<gene>
    <name evidence="2" type="ORF">CPT_Siskin_010</name>
</gene>
<dbReference type="Pfam" id="PF00176">
    <property type="entry name" value="SNF2-rel_dom"/>
    <property type="match status" value="1"/>
</dbReference>
<dbReference type="GO" id="GO:0004386">
    <property type="term" value="F:helicase activity"/>
    <property type="evidence" value="ECO:0007669"/>
    <property type="project" value="UniProtKB-KW"/>
</dbReference>
<reference evidence="3" key="1">
    <citation type="submission" date="2018-07" db="EMBL/GenBank/DDBJ databases">
        <title>Complete Genome of Salmonella Siphophage Siskin.</title>
        <authorList>
            <person name="O'Leary C.J."/>
            <person name="Kongari R."/>
            <person name="Xie Y."/>
            <person name="Liu M."/>
        </authorList>
    </citation>
    <scope>NUCLEOTIDE SEQUENCE [LARGE SCALE GENOMIC DNA]</scope>
</reference>
<dbReference type="InterPro" id="IPR027417">
    <property type="entry name" value="P-loop_NTPase"/>
</dbReference>
<dbReference type="EMBL" id="MH631453">
    <property type="protein sequence ID" value="AXY84867.1"/>
    <property type="molecule type" value="Genomic_DNA"/>
</dbReference>
<dbReference type="Gene3D" id="3.40.50.10810">
    <property type="entry name" value="Tandem AAA-ATPase domain"/>
    <property type="match status" value="1"/>
</dbReference>
<dbReference type="InterPro" id="IPR000330">
    <property type="entry name" value="SNF2_N"/>
</dbReference>
<protein>
    <submittedName>
        <fullName evidence="2">ATP-dependent helicase</fullName>
    </submittedName>
</protein>
<dbReference type="InterPro" id="IPR014001">
    <property type="entry name" value="Helicase_ATP-bd"/>
</dbReference>
<name>A0A385IN58_9CAUD</name>
<proteinExistence type="predicted"/>
<feature type="domain" description="Helicase ATP-binding" evidence="1">
    <location>
        <begin position="37"/>
        <end position="202"/>
    </location>
</feature>
<keyword evidence="2" id="KW-0067">ATP-binding</keyword>
<dbReference type="PANTHER" id="PTHR10799">
    <property type="entry name" value="SNF2/RAD54 HELICASE FAMILY"/>
    <property type="match status" value="1"/>
</dbReference>
<sequence length="519" mass="59930">MQTLKTTLSPLSRALAYCLRTVKLNRSDMHDYQDEGVQFIKDHPYCGMFVDLGLGKTVMTGTAMLDLIADGEINKVLVVAPKRVARTGWPTEFDEWGHLCFYKMSIIAGNAKERTAAAHKDCHFYTISVDNIAWLCEHFKTKWPFDAVVLDESSMFKSHTSQRFKLLRRVRKYIKRIVELTATPAAEGYMGIFSQIYLLDEGERFGSTIGGYQDNYFTQNRYNFKWKLRPGAEDEIIRKISDICLVMKAEDYLDMHEPNFVPVPVELDGETAERYRMMEEESLVEIMPEDFDEHLDDPIVIEAEQAASLQSKLLQMCSGFIYDTKIVGITEDDKVIKQKDTYRLHDLKFDALEELLETTLADKNVLIAYHFKPTLERLKERFKDLVVMDDDGKCIKKWNAGKIRLLAAHPQSAGHGLNLQHGGHVIVYIDNPWSLERFLQFNGRLHRQGQKYPVTIYQFKAMLRTPNGLLAETADDVVIQALNDKEDVQDAFFELLERIKGRIKRRKKSKNKGVWDDEE</sequence>
<dbReference type="SMART" id="SM00487">
    <property type="entry name" value="DEXDc"/>
    <property type="match status" value="1"/>
</dbReference>